<evidence type="ECO:0000313" key="3">
    <source>
        <dbReference type="EMBL" id="CEA00190.1"/>
    </source>
</evidence>
<keyword evidence="1" id="KW-0812">Transmembrane</keyword>
<dbReference type="Gene3D" id="3.90.640.20">
    <property type="entry name" value="Heat-shock cognate protein, ATPase"/>
    <property type="match status" value="1"/>
</dbReference>
<evidence type="ECO:0000259" key="2">
    <source>
        <dbReference type="Pfam" id="PF11738"/>
    </source>
</evidence>
<dbReference type="Pfam" id="PF11738">
    <property type="entry name" value="DUF3298"/>
    <property type="match status" value="1"/>
</dbReference>
<gene>
    <name evidence="3" type="primary">rsiV_1</name>
    <name evidence="3" type="ORF">BN1050_00507</name>
</gene>
<protein>
    <submittedName>
        <fullName evidence="3">Anti-sigma-V factor RsiV</fullName>
    </submittedName>
</protein>
<accession>A0A078M203</accession>
<dbReference type="AlphaFoldDB" id="A0A078M203"/>
<dbReference type="EMBL" id="LN483073">
    <property type="protein sequence ID" value="CEA00190.1"/>
    <property type="molecule type" value="Genomic_DNA"/>
</dbReference>
<keyword evidence="1" id="KW-1133">Transmembrane helix</keyword>
<organism evidence="3">
    <name type="scientific">Metalysinibacillus saudimassiliensis</name>
    <dbReference type="NCBI Taxonomy" id="1461583"/>
    <lineage>
        <taxon>Bacteria</taxon>
        <taxon>Bacillati</taxon>
        <taxon>Bacillota</taxon>
        <taxon>Bacilli</taxon>
        <taxon>Bacillales</taxon>
        <taxon>Caryophanaceae</taxon>
        <taxon>Metalysinibacillus</taxon>
    </lineage>
</organism>
<keyword evidence="1" id="KW-0472">Membrane</keyword>
<reference evidence="3" key="1">
    <citation type="submission" date="2014-07" db="EMBL/GenBank/DDBJ databases">
        <authorList>
            <person name="Urmite Genomes Urmite Genomes"/>
        </authorList>
    </citation>
    <scope>NUCLEOTIDE SEQUENCE</scope>
    <source>
        <strain evidence="3">13S34_air</strain>
    </source>
</reference>
<dbReference type="InterPro" id="IPR037126">
    <property type="entry name" value="PdaC/RsiV-like_sf"/>
</dbReference>
<sequence length="274" mass="30572">MTNLDELKKQYKAIPVPDELQATVLETLRPRRKKRGRYLGLSAVAAASVFVGSFTMSPSLAESLAKVPLVSNVIQVFSVTDIQREDDTIEVAMNRAVIEDFEHKDFENVLNEKYKAENTALFEEMSPTIQEGGHFSLQRDVSVITDSPNVIAIQRMTTLTQASAAQSVKIDNIDPANEWIITLPSLFKDESYVQVISDYIATQIAQANDSAMFFHDTNAFEKIDPHQTFAITDDGKLVVYFDEYEIAAGAAGIVKFIIPTEVLQPILASDYYIH</sequence>
<dbReference type="PATRIC" id="fig|1461583.4.peg.477"/>
<dbReference type="HOGENOM" id="CLU_049430_0_0_9"/>
<dbReference type="InterPro" id="IPR021729">
    <property type="entry name" value="DUF3298"/>
</dbReference>
<evidence type="ECO:0000256" key="1">
    <source>
        <dbReference type="SAM" id="Phobius"/>
    </source>
</evidence>
<feature type="domain" description="DUF3298" evidence="2">
    <location>
        <begin position="186"/>
        <end position="260"/>
    </location>
</feature>
<dbReference type="Gene3D" id="3.30.565.40">
    <property type="entry name" value="Fervidobacterium nodosum Rt17-B1 like"/>
    <property type="match status" value="1"/>
</dbReference>
<name>A0A078M203_9BACL</name>
<proteinExistence type="predicted"/>
<feature type="transmembrane region" description="Helical" evidence="1">
    <location>
        <begin position="38"/>
        <end position="56"/>
    </location>
</feature>